<evidence type="ECO:0000313" key="3">
    <source>
        <dbReference type="Proteomes" id="UP000799766"/>
    </source>
</evidence>
<organism evidence="2 3">
    <name type="scientific">Lineolata rhizophorae</name>
    <dbReference type="NCBI Taxonomy" id="578093"/>
    <lineage>
        <taxon>Eukaryota</taxon>
        <taxon>Fungi</taxon>
        <taxon>Dikarya</taxon>
        <taxon>Ascomycota</taxon>
        <taxon>Pezizomycotina</taxon>
        <taxon>Dothideomycetes</taxon>
        <taxon>Dothideomycetes incertae sedis</taxon>
        <taxon>Lineolatales</taxon>
        <taxon>Lineolataceae</taxon>
        <taxon>Lineolata</taxon>
    </lineage>
</organism>
<evidence type="ECO:0000313" key="2">
    <source>
        <dbReference type="EMBL" id="KAF2453469.1"/>
    </source>
</evidence>
<accession>A0A6A6NP62</accession>
<protein>
    <recommendedName>
        <fullName evidence="4">Alpha/Beta hydrolase protein</fullName>
    </recommendedName>
</protein>
<dbReference type="SUPFAM" id="SSF53474">
    <property type="entry name" value="alpha/beta-Hydrolases"/>
    <property type="match status" value="1"/>
</dbReference>
<name>A0A6A6NP62_9PEZI</name>
<feature type="region of interest" description="Disordered" evidence="1">
    <location>
        <begin position="15"/>
        <end position="39"/>
    </location>
</feature>
<gene>
    <name evidence="2" type="ORF">BDY21DRAFT_126104</name>
</gene>
<dbReference type="Gene3D" id="3.40.50.1820">
    <property type="entry name" value="alpha/beta hydrolase"/>
    <property type="match status" value="1"/>
</dbReference>
<proteinExistence type="predicted"/>
<dbReference type="InterPro" id="IPR029058">
    <property type="entry name" value="AB_hydrolase_fold"/>
</dbReference>
<reference evidence="2" key="1">
    <citation type="journal article" date="2020" name="Stud. Mycol.">
        <title>101 Dothideomycetes genomes: a test case for predicting lifestyles and emergence of pathogens.</title>
        <authorList>
            <person name="Haridas S."/>
            <person name="Albert R."/>
            <person name="Binder M."/>
            <person name="Bloem J."/>
            <person name="Labutti K."/>
            <person name="Salamov A."/>
            <person name="Andreopoulos B."/>
            <person name="Baker S."/>
            <person name="Barry K."/>
            <person name="Bills G."/>
            <person name="Bluhm B."/>
            <person name="Cannon C."/>
            <person name="Castanera R."/>
            <person name="Culley D."/>
            <person name="Daum C."/>
            <person name="Ezra D."/>
            <person name="Gonzalez J."/>
            <person name="Henrissat B."/>
            <person name="Kuo A."/>
            <person name="Liang C."/>
            <person name="Lipzen A."/>
            <person name="Lutzoni F."/>
            <person name="Magnuson J."/>
            <person name="Mondo S."/>
            <person name="Nolan M."/>
            <person name="Ohm R."/>
            <person name="Pangilinan J."/>
            <person name="Park H.-J."/>
            <person name="Ramirez L."/>
            <person name="Alfaro M."/>
            <person name="Sun H."/>
            <person name="Tritt A."/>
            <person name="Yoshinaga Y."/>
            <person name="Zwiers L.-H."/>
            <person name="Turgeon B."/>
            <person name="Goodwin S."/>
            <person name="Spatafora J."/>
            <person name="Crous P."/>
            <person name="Grigoriev I."/>
        </authorList>
    </citation>
    <scope>NUCLEOTIDE SEQUENCE</scope>
    <source>
        <strain evidence="2">ATCC 16933</strain>
    </source>
</reference>
<dbReference type="AlphaFoldDB" id="A0A6A6NP62"/>
<evidence type="ECO:0000256" key="1">
    <source>
        <dbReference type="SAM" id="MobiDB-lite"/>
    </source>
</evidence>
<sequence>MLRRPARRAARLLRPQTRPFATTGRLAPPAPDPRLSRLGPVHTDSFARLRARYRAPRHPVVLAHGLFGFDELRLLPATARGAAAGPPPRWWPRGIQYWRGIAEALRAAGCEVVTAAVPTAAGVEERAGVLARVVGGRLGGDGAGRRGVNVIA</sequence>
<evidence type="ECO:0008006" key="4">
    <source>
        <dbReference type="Google" id="ProtNLM"/>
    </source>
</evidence>
<keyword evidence="3" id="KW-1185">Reference proteome</keyword>
<dbReference type="EMBL" id="MU001697">
    <property type="protein sequence ID" value="KAF2453469.1"/>
    <property type="molecule type" value="Genomic_DNA"/>
</dbReference>
<dbReference type="OrthoDB" id="5592486at2759"/>
<dbReference type="Proteomes" id="UP000799766">
    <property type="component" value="Unassembled WGS sequence"/>
</dbReference>